<feature type="region of interest" description="Disordered" evidence="1">
    <location>
        <begin position="1"/>
        <end position="20"/>
    </location>
</feature>
<feature type="region of interest" description="Disordered" evidence="1">
    <location>
        <begin position="138"/>
        <end position="163"/>
    </location>
</feature>
<reference evidence="2" key="1">
    <citation type="journal article" date="2020" name="Stud. Mycol.">
        <title>101 Dothideomycetes genomes: a test case for predicting lifestyles and emergence of pathogens.</title>
        <authorList>
            <person name="Haridas S."/>
            <person name="Albert R."/>
            <person name="Binder M."/>
            <person name="Bloem J."/>
            <person name="Labutti K."/>
            <person name="Salamov A."/>
            <person name="Andreopoulos B."/>
            <person name="Baker S."/>
            <person name="Barry K."/>
            <person name="Bills G."/>
            <person name="Bluhm B."/>
            <person name="Cannon C."/>
            <person name="Castanera R."/>
            <person name="Culley D."/>
            <person name="Daum C."/>
            <person name="Ezra D."/>
            <person name="Gonzalez J."/>
            <person name="Henrissat B."/>
            <person name="Kuo A."/>
            <person name="Liang C."/>
            <person name="Lipzen A."/>
            <person name="Lutzoni F."/>
            <person name="Magnuson J."/>
            <person name="Mondo S."/>
            <person name="Nolan M."/>
            <person name="Ohm R."/>
            <person name="Pangilinan J."/>
            <person name="Park H.-J."/>
            <person name="Ramirez L."/>
            <person name="Alfaro M."/>
            <person name="Sun H."/>
            <person name="Tritt A."/>
            <person name="Yoshinaga Y."/>
            <person name="Zwiers L.-H."/>
            <person name="Turgeon B."/>
            <person name="Goodwin S."/>
            <person name="Spatafora J."/>
            <person name="Crous P."/>
            <person name="Grigoriev I."/>
        </authorList>
    </citation>
    <scope>NUCLEOTIDE SEQUENCE</scope>
    <source>
        <strain evidence="2">CBS 262.69</strain>
    </source>
</reference>
<organism evidence="2 3">
    <name type="scientific">Trichodelitschia bisporula</name>
    <dbReference type="NCBI Taxonomy" id="703511"/>
    <lineage>
        <taxon>Eukaryota</taxon>
        <taxon>Fungi</taxon>
        <taxon>Dikarya</taxon>
        <taxon>Ascomycota</taxon>
        <taxon>Pezizomycotina</taxon>
        <taxon>Dothideomycetes</taxon>
        <taxon>Dothideomycetes incertae sedis</taxon>
        <taxon>Phaeotrichales</taxon>
        <taxon>Phaeotrichaceae</taxon>
        <taxon>Trichodelitschia</taxon>
    </lineage>
</organism>
<sequence length="324" mass="37558">MESDVSRAPQRRYPLPSLPPAPLLSDQFTLPLNSSVDADNGLLAEAREIPLPPSHYGSTYTATTHHYSSTYASTAHYSSATRGSVRRVFFAGGVGEPQEIVTRGSVRRRFFTGGVGEPQERRERERLNVAWNKRQRKKMTGLERQRKTREWKEMRSEETKRTEGLGEEVKGLLRQEKERERLGKMFGKKEWLHWLGLMLDCACAMQMTIWGEMGLNWPQLQLQWLTRTMQMMQELDGQTMGREQKGVLKHLHGALELYVHVQGELLTHFRGFRWKQRVKRLGACVVKSDIKAWELEQNLIALNTLQEAFKARKQNLERELKALR</sequence>
<evidence type="ECO:0000313" key="3">
    <source>
        <dbReference type="Proteomes" id="UP000799640"/>
    </source>
</evidence>
<protein>
    <submittedName>
        <fullName evidence="2">Uncharacterized protein</fullName>
    </submittedName>
</protein>
<dbReference type="AlphaFoldDB" id="A0A6G1HJ43"/>
<gene>
    <name evidence="2" type="ORF">EJ06DRAFT_534463</name>
</gene>
<keyword evidence="3" id="KW-1185">Reference proteome</keyword>
<evidence type="ECO:0000313" key="2">
    <source>
        <dbReference type="EMBL" id="KAF2396030.1"/>
    </source>
</evidence>
<dbReference type="Proteomes" id="UP000799640">
    <property type="component" value="Unassembled WGS sequence"/>
</dbReference>
<dbReference type="EMBL" id="ML996709">
    <property type="protein sequence ID" value="KAF2396030.1"/>
    <property type="molecule type" value="Genomic_DNA"/>
</dbReference>
<proteinExistence type="predicted"/>
<feature type="compositionally biased region" description="Basic and acidic residues" evidence="1">
    <location>
        <begin position="140"/>
        <end position="163"/>
    </location>
</feature>
<accession>A0A6G1HJ43</accession>
<name>A0A6G1HJ43_9PEZI</name>
<evidence type="ECO:0000256" key="1">
    <source>
        <dbReference type="SAM" id="MobiDB-lite"/>
    </source>
</evidence>